<dbReference type="Proteomes" id="UP000095286">
    <property type="component" value="Unplaced"/>
</dbReference>
<protein>
    <submittedName>
        <fullName evidence="2">EIF-2B GDP-GTP exchange factor subunit epsilon</fullName>
    </submittedName>
</protein>
<evidence type="ECO:0000313" key="1">
    <source>
        <dbReference type="Proteomes" id="UP000095286"/>
    </source>
</evidence>
<organism evidence="1 2">
    <name type="scientific">Rhabditophanes sp. KR3021</name>
    <dbReference type="NCBI Taxonomy" id="114890"/>
    <lineage>
        <taxon>Eukaryota</taxon>
        <taxon>Metazoa</taxon>
        <taxon>Ecdysozoa</taxon>
        <taxon>Nematoda</taxon>
        <taxon>Chromadorea</taxon>
        <taxon>Rhabditida</taxon>
        <taxon>Tylenchina</taxon>
        <taxon>Panagrolaimomorpha</taxon>
        <taxon>Strongyloidoidea</taxon>
        <taxon>Alloionematidae</taxon>
        <taxon>Rhabditophanes</taxon>
    </lineage>
</organism>
<dbReference type="WBParaSite" id="RSKR_0000008800.1">
    <property type="protein sequence ID" value="RSKR_0000008800.1"/>
    <property type="gene ID" value="RSKR_0000008800"/>
</dbReference>
<reference evidence="2" key="1">
    <citation type="submission" date="2016-11" db="UniProtKB">
        <authorList>
            <consortium name="WormBaseParasite"/>
        </authorList>
    </citation>
    <scope>IDENTIFICATION</scope>
    <source>
        <strain evidence="2">KR3021</strain>
    </source>
</reference>
<name>A0AC35TFS7_9BILA</name>
<sequence>MVPTELLDDFEASVSIKEPQQKFGCIIVGDNFDKTFRPLLADAPWVRQKLCGVHLLDLIIKAVARTPVTNVVIMSRHFSKELIQEYDTKYKRHFWNIKFAENEHAANVGDVIREVRQRDLMDMDFLLIPNILTLLTGDFVQEIQDFVGDRLTRKDHIITCLGVQSYEYKDIFKINPTNGKVENFFNEHSRSVKLTKADFINGLQFSSSLKPLPIWVCGRELFSMFITHFDLSGIEDLMRYFIANDEIEGKYCRIREISKESYVVSANSYYEWMELQSKFIRSFFYPLRPEIAALENNMCVKLLQLPHSVYVGHDKVDLSFKVHKVINKRSRRSFVGFVPSKTDNLDLMLVDTSIVEIGNLVKSSSFTKCMIGKHFESGVQLNLVSAIIGDRVKIEEGCKIGKNVYIGDDIVIPRDTILADCSIVLSRAATAQDKGYTSKPFGKNYLWTSSSEIFSIIYSPNRVNKPSHRNLFVPRRERRETQREDDELDATDHIADNSANTEQNCIDVFANEIAESMKDLAESENCFDDTRIQTLKLEINSSKMAYKIHKDDVCSNVMGKFLQLEQCRTAASCEKMIKGWLPLLTNYFKKEDTQKLIIPCIEEIAKNSPANDVKMFRTQVKIIHALYEVDILNEDLIIGWYESLNETSPWRKHAQPLYDFLNADTDEESSEEESD</sequence>
<accession>A0AC35TFS7</accession>
<evidence type="ECO:0000313" key="2">
    <source>
        <dbReference type="WBParaSite" id="RSKR_0000008800.1"/>
    </source>
</evidence>
<proteinExistence type="predicted"/>